<sequence length="122" mass="13996">VKHLYINNTLINTLWGASQHKEIVYTLKNTLKDYVRSNEQLANIARDAELEACRIRVALEQGYVVSASLTRLAERLTEELAKSQAHAQMVWALMFVLKNQTSDCPEVKWDDLFAAEWNDDNS</sequence>
<protein>
    <submittedName>
        <fullName evidence="1">Uncharacterized protein</fullName>
    </submittedName>
</protein>
<name>A0A6J5MK74_9CAUD</name>
<accession>A0A6J5MK74</accession>
<gene>
    <name evidence="1" type="ORF">UFOVP476_74</name>
</gene>
<feature type="non-terminal residue" evidence="1">
    <location>
        <position position="1"/>
    </location>
</feature>
<organism evidence="1">
    <name type="scientific">uncultured Caudovirales phage</name>
    <dbReference type="NCBI Taxonomy" id="2100421"/>
    <lineage>
        <taxon>Viruses</taxon>
        <taxon>Duplodnaviria</taxon>
        <taxon>Heunggongvirae</taxon>
        <taxon>Uroviricota</taxon>
        <taxon>Caudoviricetes</taxon>
        <taxon>Peduoviridae</taxon>
        <taxon>Maltschvirus</taxon>
        <taxon>Maltschvirus maltsch</taxon>
    </lineage>
</organism>
<evidence type="ECO:0000313" key="1">
    <source>
        <dbReference type="EMBL" id="CAB4145923.1"/>
    </source>
</evidence>
<dbReference type="EMBL" id="LR796453">
    <property type="protein sequence ID" value="CAB4145923.1"/>
    <property type="molecule type" value="Genomic_DNA"/>
</dbReference>
<reference evidence="1" key="1">
    <citation type="submission" date="2020-04" db="EMBL/GenBank/DDBJ databases">
        <authorList>
            <person name="Chiriac C."/>
            <person name="Salcher M."/>
            <person name="Ghai R."/>
            <person name="Kavagutti S V."/>
        </authorList>
    </citation>
    <scope>NUCLEOTIDE SEQUENCE</scope>
</reference>
<proteinExistence type="predicted"/>